<gene>
    <name evidence="7" type="ORF">FHG64_11565</name>
</gene>
<dbReference type="InterPro" id="IPR039425">
    <property type="entry name" value="RNA_pol_sigma-70-like"/>
</dbReference>
<evidence type="ECO:0000313" key="7">
    <source>
        <dbReference type="EMBL" id="QCY69984.1"/>
    </source>
</evidence>
<dbReference type="InterPro" id="IPR013249">
    <property type="entry name" value="RNA_pol_sigma70_r4_t2"/>
</dbReference>
<keyword evidence="3" id="KW-0731">Sigma factor</keyword>
<accession>A0A5B7X359</accession>
<keyword evidence="4" id="KW-0804">Transcription</keyword>
<evidence type="ECO:0000256" key="2">
    <source>
        <dbReference type="ARBA" id="ARBA00023015"/>
    </source>
</evidence>
<dbReference type="InterPro" id="IPR013325">
    <property type="entry name" value="RNA_pol_sigma_r2"/>
</dbReference>
<dbReference type="Proteomes" id="UP000309016">
    <property type="component" value="Chromosome"/>
</dbReference>
<dbReference type="InterPro" id="IPR014284">
    <property type="entry name" value="RNA_pol_sigma-70_dom"/>
</dbReference>
<keyword evidence="8" id="KW-1185">Reference proteome</keyword>
<evidence type="ECO:0000313" key="8">
    <source>
        <dbReference type="Proteomes" id="UP000309016"/>
    </source>
</evidence>
<feature type="domain" description="RNA polymerase sigma factor 70 region 4 type 2" evidence="6">
    <location>
        <begin position="114"/>
        <end position="164"/>
    </location>
</feature>
<dbReference type="InterPro" id="IPR007627">
    <property type="entry name" value="RNA_pol_sigma70_r2"/>
</dbReference>
<reference evidence="7 8" key="1">
    <citation type="submission" date="2019-06" db="EMBL/GenBank/DDBJ databases">
        <title>Complete genome sequence of Antarcticibacterium flavum KCTC 52984T from an Antarctic marine sediment.</title>
        <authorList>
            <person name="Lee Y.M."/>
            <person name="Shin S.C."/>
        </authorList>
    </citation>
    <scope>NUCLEOTIDE SEQUENCE [LARGE SCALE GENOMIC DNA]</scope>
    <source>
        <strain evidence="7 8">KCTC 52984</strain>
    </source>
</reference>
<protein>
    <submittedName>
        <fullName evidence="7">RNA polymerase sigma factor</fullName>
    </submittedName>
</protein>
<sequence>MGLKKLIAQCKKQDRKAQEELYNTYAGKFFTLCLKYSTDYEQARDTLQDGFIKIFQNIDQFNGRGTFEGWMTRIIINTAIKKYEKKDFHLTIYEEQLEDPEVEIDDEIVSSDFLMQIIRELPERYRLVFNLYSMDGFTHKEIAKLLNITEGTSKSNLARARLKLKEQIEAHQQRKSVKGL</sequence>
<comment type="similarity">
    <text evidence="1">Belongs to the sigma-70 factor family. ECF subfamily.</text>
</comment>
<organism evidence="7 8">
    <name type="scientific">Antarcticibacterium flavum</name>
    <dbReference type="NCBI Taxonomy" id="2058175"/>
    <lineage>
        <taxon>Bacteria</taxon>
        <taxon>Pseudomonadati</taxon>
        <taxon>Bacteroidota</taxon>
        <taxon>Flavobacteriia</taxon>
        <taxon>Flavobacteriales</taxon>
        <taxon>Flavobacteriaceae</taxon>
        <taxon>Antarcticibacterium</taxon>
    </lineage>
</organism>
<dbReference type="RefSeq" id="WP_139066548.1">
    <property type="nucleotide sequence ID" value="NZ_CP040812.1"/>
</dbReference>
<dbReference type="SUPFAM" id="SSF88946">
    <property type="entry name" value="Sigma2 domain of RNA polymerase sigma factors"/>
    <property type="match status" value="1"/>
</dbReference>
<dbReference type="AlphaFoldDB" id="A0A5B7X359"/>
<name>A0A5B7X359_9FLAO</name>
<dbReference type="PANTHER" id="PTHR43133">
    <property type="entry name" value="RNA POLYMERASE ECF-TYPE SIGMA FACTO"/>
    <property type="match status" value="1"/>
</dbReference>
<proteinExistence type="inferred from homology"/>
<keyword evidence="2" id="KW-0805">Transcription regulation</keyword>
<evidence type="ECO:0000256" key="1">
    <source>
        <dbReference type="ARBA" id="ARBA00010641"/>
    </source>
</evidence>
<dbReference type="KEGG" id="afla:FHG64_11565"/>
<dbReference type="NCBIfam" id="TIGR02937">
    <property type="entry name" value="sigma70-ECF"/>
    <property type="match status" value="1"/>
</dbReference>
<evidence type="ECO:0000259" key="5">
    <source>
        <dbReference type="Pfam" id="PF04542"/>
    </source>
</evidence>
<dbReference type="CDD" id="cd06171">
    <property type="entry name" value="Sigma70_r4"/>
    <property type="match status" value="1"/>
</dbReference>
<dbReference type="SUPFAM" id="SSF88659">
    <property type="entry name" value="Sigma3 and sigma4 domains of RNA polymerase sigma factors"/>
    <property type="match status" value="1"/>
</dbReference>
<evidence type="ECO:0000256" key="3">
    <source>
        <dbReference type="ARBA" id="ARBA00023082"/>
    </source>
</evidence>
<dbReference type="InterPro" id="IPR013324">
    <property type="entry name" value="RNA_pol_sigma_r3/r4-like"/>
</dbReference>
<dbReference type="GO" id="GO:0006352">
    <property type="term" value="P:DNA-templated transcription initiation"/>
    <property type="evidence" value="ECO:0007669"/>
    <property type="project" value="InterPro"/>
</dbReference>
<dbReference type="GO" id="GO:0003677">
    <property type="term" value="F:DNA binding"/>
    <property type="evidence" value="ECO:0007669"/>
    <property type="project" value="InterPro"/>
</dbReference>
<dbReference type="Gene3D" id="1.10.10.10">
    <property type="entry name" value="Winged helix-like DNA-binding domain superfamily/Winged helix DNA-binding domain"/>
    <property type="match status" value="1"/>
</dbReference>
<dbReference type="EMBL" id="CP040812">
    <property type="protein sequence ID" value="QCY69984.1"/>
    <property type="molecule type" value="Genomic_DNA"/>
</dbReference>
<evidence type="ECO:0000256" key="4">
    <source>
        <dbReference type="ARBA" id="ARBA00023163"/>
    </source>
</evidence>
<dbReference type="PANTHER" id="PTHR43133:SF46">
    <property type="entry name" value="RNA POLYMERASE SIGMA-70 FACTOR ECF SUBFAMILY"/>
    <property type="match status" value="1"/>
</dbReference>
<dbReference type="InterPro" id="IPR036388">
    <property type="entry name" value="WH-like_DNA-bd_sf"/>
</dbReference>
<dbReference type="Pfam" id="PF04542">
    <property type="entry name" value="Sigma70_r2"/>
    <property type="match status" value="1"/>
</dbReference>
<dbReference type="Gene3D" id="1.10.1740.10">
    <property type="match status" value="1"/>
</dbReference>
<dbReference type="GO" id="GO:0016987">
    <property type="term" value="F:sigma factor activity"/>
    <property type="evidence" value="ECO:0007669"/>
    <property type="project" value="UniProtKB-KW"/>
</dbReference>
<dbReference type="Pfam" id="PF08281">
    <property type="entry name" value="Sigma70_r4_2"/>
    <property type="match status" value="1"/>
</dbReference>
<evidence type="ECO:0000259" key="6">
    <source>
        <dbReference type="Pfam" id="PF08281"/>
    </source>
</evidence>
<feature type="domain" description="RNA polymerase sigma-70 region 2" evidence="5">
    <location>
        <begin position="21"/>
        <end position="87"/>
    </location>
</feature>
<dbReference type="OrthoDB" id="1056775at2"/>